<dbReference type="GO" id="GO:0008168">
    <property type="term" value="F:methyltransferase activity"/>
    <property type="evidence" value="ECO:0007669"/>
    <property type="project" value="TreeGrafter"/>
</dbReference>
<evidence type="ECO:0000313" key="2">
    <source>
        <dbReference type="EMBL" id="KAK4209083.1"/>
    </source>
</evidence>
<gene>
    <name evidence="2" type="ORF">QBC37DRAFT_486363</name>
</gene>
<reference evidence="2" key="1">
    <citation type="journal article" date="2023" name="Mol. Phylogenet. Evol.">
        <title>Genome-scale phylogeny and comparative genomics of the fungal order Sordariales.</title>
        <authorList>
            <person name="Hensen N."/>
            <person name="Bonometti L."/>
            <person name="Westerberg I."/>
            <person name="Brannstrom I.O."/>
            <person name="Guillou S."/>
            <person name="Cros-Aarteil S."/>
            <person name="Calhoun S."/>
            <person name="Haridas S."/>
            <person name="Kuo A."/>
            <person name="Mondo S."/>
            <person name="Pangilinan J."/>
            <person name="Riley R."/>
            <person name="LaButti K."/>
            <person name="Andreopoulos B."/>
            <person name="Lipzen A."/>
            <person name="Chen C."/>
            <person name="Yan M."/>
            <person name="Daum C."/>
            <person name="Ng V."/>
            <person name="Clum A."/>
            <person name="Steindorff A."/>
            <person name="Ohm R.A."/>
            <person name="Martin F."/>
            <person name="Silar P."/>
            <person name="Natvig D.O."/>
            <person name="Lalanne C."/>
            <person name="Gautier V."/>
            <person name="Ament-Velasquez S.L."/>
            <person name="Kruys A."/>
            <person name="Hutchinson M.I."/>
            <person name="Powell A.J."/>
            <person name="Barry K."/>
            <person name="Miller A.N."/>
            <person name="Grigoriev I.V."/>
            <person name="Debuchy R."/>
            <person name="Gladieux P."/>
            <person name="Hiltunen Thoren M."/>
            <person name="Johannesson H."/>
        </authorList>
    </citation>
    <scope>NUCLEOTIDE SEQUENCE</scope>
    <source>
        <strain evidence="2">PSN293</strain>
    </source>
</reference>
<dbReference type="PANTHER" id="PTHR43591">
    <property type="entry name" value="METHYLTRANSFERASE"/>
    <property type="match status" value="1"/>
</dbReference>
<dbReference type="SUPFAM" id="SSF53335">
    <property type="entry name" value="S-adenosyl-L-methionine-dependent methyltransferases"/>
    <property type="match status" value="1"/>
</dbReference>
<sequence>MADVPAIPVDPHLPDDESVVDDASLVESSTASLSESIREYRRIHNRTYTQKTDYWGPNDEKQNEGLGISHHWMTLLFDGKLILAPVGEKPKAFLDIGTGTGTWALDVASEYPETEVIGIDISPIQPSWVPPNVTFQIDDIEQEWSFSSSQQFDLIHIRNLEASIKDWPLLYSRAFKQTVPGTGYVQVIAFDITTRSQTFSVNNDPDHVFKQWANLMFEAGDKMGKTFRQHEDHAIKKGLEEAGYVDVVEQKLRVPIGSWSADKKLKEIGAYNLLFVDQSLEGFALFLLNVVLGWKIEDIHVFVDKMRRAVRDGRNTPFYELCGETQSPLLGKIKAKSARWSPPSCAVCIRVKEFDGLAPRAVDVNVSVQP</sequence>
<keyword evidence="3" id="KW-1185">Reference proteome</keyword>
<dbReference type="InterPro" id="IPR029063">
    <property type="entry name" value="SAM-dependent_MTases_sf"/>
</dbReference>
<comment type="caution">
    <text evidence="2">The sequence shown here is derived from an EMBL/GenBank/DDBJ whole genome shotgun (WGS) entry which is preliminary data.</text>
</comment>
<dbReference type="Gene3D" id="3.40.50.150">
    <property type="entry name" value="Vaccinia Virus protein VP39"/>
    <property type="match status" value="1"/>
</dbReference>
<protein>
    <submittedName>
        <fullName evidence="2">UMTA protein</fullName>
    </submittedName>
</protein>
<accession>A0AAN6XYR2</accession>
<dbReference type="PANTHER" id="PTHR43591:SF24">
    <property type="entry name" value="2-METHOXY-6-POLYPRENYL-1,4-BENZOQUINOL METHYLASE, MITOCHONDRIAL"/>
    <property type="match status" value="1"/>
</dbReference>
<dbReference type="CDD" id="cd02440">
    <property type="entry name" value="AdoMet_MTases"/>
    <property type="match status" value="1"/>
</dbReference>
<evidence type="ECO:0000313" key="3">
    <source>
        <dbReference type="Proteomes" id="UP001301769"/>
    </source>
</evidence>
<name>A0AAN6XYR2_9PEZI</name>
<dbReference type="AlphaFoldDB" id="A0AAN6XYR2"/>
<dbReference type="Pfam" id="PF13489">
    <property type="entry name" value="Methyltransf_23"/>
    <property type="match status" value="1"/>
</dbReference>
<dbReference type="EMBL" id="MU858217">
    <property type="protein sequence ID" value="KAK4209083.1"/>
    <property type="molecule type" value="Genomic_DNA"/>
</dbReference>
<comment type="similarity">
    <text evidence="1">Belongs to the methyltransferase superfamily. LaeA methyltransferase family.</text>
</comment>
<evidence type="ECO:0000256" key="1">
    <source>
        <dbReference type="ARBA" id="ARBA00038158"/>
    </source>
</evidence>
<dbReference type="Proteomes" id="UP001301769">
    <property type="component" value="Unassembled WGS sequence"/>
</dbReference>
<reference evidence="2" key="2">
    <citation type="submission" date="2023-05" db="EMBL/GenBank/DDBJ databases">
        <authorList>
            <consortium name="Lawrence Berkeley National Laboratory"/>
            <person name="Steindorff A."/>
            <person name="Hensen N."/>
            <person name="Bonometti L."/>
            <person name="Westerberg I."/>
            <person name="Brannstrom I.O."/>
            <person name="Guillou S."/>
            <person name="Cros-Aarteil S."/>
            <person name="Calhoun S."/>
            <person name="Haridas S."/>
            <person name="Kuo A."/>
            <person name="Mondo S."/>
            <person name="Pangilinan J."/>
            <person name="Riley R."/>
            <person name="Labutti K."/>
            <person name="Andreopoulos B."/>
            <person name="Lipzen A."/>
            <person name="Chen C."/>
            <person name="Yanf M."/>
            <person name="Daum C."/>
            <person name="Ng V."/>
            <person name="Clum A."/>
            <person name="Ohm R."/>
            <person name="Martin F."/>
            <person name="Silar P."/>
            <person name="Natvig D."/>
            <person name="Lalanne C."/>
            <person name="Gautier V."/>
            <person name="Ament-Velasquez S.L."/>
            <person name="Kruys A."/>
            <person name="Hutchinson M.I."/>
            <person name="Powell A.J."/>
            <person name="Barry K."/>
            <person name="Miller A.N."/>
            <person name="Grigoriev I.V."/>
            <person name="Debuchy R."/>
            <person name="Gladieux P."/>
            <person name="Thoren M.H."/>
            <person name="Johannesson H."/>
        </authorList>
    </citation>
    <scope>NUCLEOTIDE SEQUENCE</scope>
    <source>
        <strain evidence="2">PSN293</strain>
    </source>
</reference>
<organism evidence="2 3">
    <name type="scientific">Rhypophila decipiens</name>
    <dbReference type="NCBI Taxonomy" id="261697"/>
    <lineage>
        <taxon>Eukaryota</taxon>
        <taxon>Fungi</taxon>
        <taxon>Dikarya</taxon>
        <taxon>Ascomycota</taxon>
        <taxon>Pezizomycotina</taxon>
        <taxon>Sordariomycetes</taxon>
        <taxon>Sordariomycetidae</taxon>
        <taxon>Sordariales</taxon>
        <taxon>Naviculisporaceae</taxon>
        <taxon>Rhypophila</taxon>
    </lineage>
</organism>
<proteinExistence type="inferred from homology"/>